<keyword evidence="1" id="KW-0472">Membrane</keyword>
<dbReference type="InterPro" id="IPR025645">
    <property type="entry name" value="DUF4349"/>
</dbReference>
<evidence type="ECO:0000256" key="1">
    <source>
        <dbReference type="SAM" id="Phobius"/>
    </source>
</evidence>
<feature type="chain" id="PRO_5043875930" description="DUF4349 domain-containing protein" evidence="2">
    <location>
        <begin position="35"/>
        <end position="317"/>
    </location>
</feature>
<accession>A0AAV3XPH6</accession>
<feature type="domain" description="DUF4349" evidence="3">
    <location>
        <begin position="82"/>
        <end position="294"/>
    </location>
</feature>
<dbReference type="AlphaFoldDB" id="A0AAV3XPH6"/>
<evidence type="ECO:0000313" key="4">
    <source>
        <dbReference type="EMBL" id="GET41502.1"/>
    </source>
</evidence>
<feature type="signal peptide" evidence="2">
    <location>
        <begin position="1"/>
        <end position="34"/>
    </location>
</feature>
<organism evidence="4 5">
    <name type="scientific">Microseira wollei NIES-4236</name>
    <dbReference type="NCBI Taxonomy" id="2530354"/>
    <lineage>
        <taxon>Bacteria</taxon>
        <taxon>Bacillati</taxon>
        <taxon>Cyanobacteriota</taxon>
        <taxon>Cyanophyceae</taxon>
        <taxon>Oscillatoriophycideae</taxon>
        <taxon>Aerosakkonematales</taxon>
        <taxon>Aerosakkonemataceae</taxon>
        <taxon>Microseira</taxon>
    </lineage>
</organism>
<keyword evidence="2" id="KW-0732">Signal</keyword>
<dbReference type="Pfam" id="PF14257">
    <property type="entry name" value="DUF4349"/>
    <property type="match status" value="1"/>
</dbReference>
<comment type="caution">
    <text evidence="4">The sequence shown here is derived from an EMBL/GenBank/DDBJ whole genome shotgun (WGS) entry which is preliminary data.</text>
</comment>
<evidence type="ECO:0000256" key="2">
    <source>
        <dbReference type="SAM" id="SignalP"/>
    </source>
</evidence>
<evidence type="ECO:0000313" key="5">
    <source>
        <dbReference type="Proteomes" id="UP001050975"/>
    </source>
</evidence>
<dbReference type="EMBL" id="BLAY01000124">
    <property type="protein sequence ID" value="GET41502.1"/>
    <property type="molecule type" value="Genomic_DNA"/>
</dbReference>
<name>A0AAV3XPH6_9CYAN</name>
<protein>
    <recommendedName>
        <fullName evidence="3">DUF4349 domain-containing protein</fullName>
    </recommendedName>
</protein>
<proteinExistence type="predicted"/>
<feature type="transmembrane region" description="Helical" evidence="1">
    <location>
        <begin position="272"/>
        <end position="296"/>
    </location>
</feature>
<keyword evidence="5" id="KW-1185">Reference proteome</keyword>
<dbReference type="RefSeq" id="WP_226587865.1">
    <property type="nucleotide sequence ID" value="NZ_BLAY01000124.1"/>
</dbReference>
<dbReference type="Proteomes" id="UP001050975">
    <property type="component" value="Unassembled WGS sequence"/>
</dbReference>
<keyword evidence="1" id="KW-0812">Transmembrane</keyword>
<gene>
    <name evidence="4" type="ORF">MiSe_63140</name>
</gene>
<keyword evidence="1" id="KW-1133">Transmembrane helix</keyword>
<evidence type="ECO:0000259" key="3">
    <source>
        <dbReference type="Pfam" id="PF14257"/>
    </source>
</evidence>
<reference evidence="4" key="1">
    <citation type="submission" date="2019-10" db="EMBL/GenBank/DDBJ databases">
        <title>Draft genome sequece of Microseira wollei NIES-4236.</title>
        <authorList>
            <person name="Yamaguchi H."/>
            <person name="Suzuki S."/>
            <person name="Kawachi M."/>
        </authorList>
    </citation>
    <scope>NUCLEOTIDE SEQUENCE</scope>
    <source>
        <strain evidence="4">NIES-4236</strain>
    </source>
</reference>
<sequence length="317" mass="34664">MPDQLKANHPKSARRVTLLVIGMLSAMALPACSAAEKTMMRQMQGGSAPPSAPVPTAAVAKILDAAAQNTVASAPARKSRPQLIKRAELTLVVKSIDKSMNSVGKIIQKQQGDVLGFQDNQPIDNSKRQTASMQLRVPSQKLEFTLDELAKLGTVQSRSLTAEDVSDQLVDFQARLKNLRKSEEAVLKILERSGSVSEVLKVSQELSNIRESIERISAQLNNLQNQVAYSTITLNLEAPVSAAPPPQEPVGLQVQETWGKATHSVNQFTMGLLGLSIWLFAYSPYFLLIAAAVYGYRKFKQQKSHRAEQKPELPHSS</sequence>